<comment type="caution">
    <text evidence="2">The sequence shown here is derived from an EMBL/GenBank/DDBJ whole genome shotgun (WGS) entry which is preliminary data.</text>
</comment>
<accession>A0ABV5BR09</accession>
<evidence type="ECO:0000313" key="3">
    <source>
        <dbReference type="Proteomes" id="UP001580391"/>
    </source>
</evidence>
<keyword evidence="3" id="KW-1185">Reference proteome</keyword>
<dbReference type="RefSeq" id="WP_375517352.1">
    <property type="nucleotide sequence ID" value="NZ_JBHILI010000008.1"/>
</dbReference>
<organism evidence="2 3">
    <name type="scientific">Leptospira wolffii</name>
    <dbReference type="NCBI Taxonomy" id="409998"/>
    <lineage>
        <taxon>Bacteria</taxon>
        <taxon>Pseudomonadati</taxon>
        <taxon>Spirochaetota</taxon>
        <taxon>Spirochaetia</taxon>
        <taxon>Leptospirales</taxon>
        <taxon>Leptospiraceae</taxon>
        <taxon>Leptospira</taxon>
    </lineage>
</organism>
<sequence>MKKKVNLGEAKAHLGKYLKAASAGERIILAERNRPIAELKILPEATRTKRPKPGILRNKFTVPDDFNSTLTQFEADYYGD</sequence>
<dbReference type="PANTHER" id="PTHR35377">
    <property type="entry name" value="ANTITOXIN VAPB49-RELATED-RELATED"/>
    <property type="match status" value="1"/>
</dbReference>
<evidence type="ECO:0000313" key="2">
    <source>
        <dbReference type="EMBL" id="MFB5737605.1"/>
    </source>
</evidence>
<evidence type="ECO:0000256" key="1">
    <source>
        <dbReference type="ARBA" id="ARBA00009981"/>
    </source>
</evidence>
<dbReference type="SUPFAM" id="SSF143120">
    <property type="entry name" value="YefM-like"/>
    <property type="match status" value="1"/>
</dbReference>
<dbReference type="InterPro" id="IPR036165">
    <property type="entry name" value="YefM-like_sf"/>
</dbReference>
<name>A0ABV5BR09_9LEPT</name>
<proteinExistence type="inferred from homology"/>
<dbReference type="NCBIfam" id="TIGR01552">
    <property type="entry name" value="phd_fam"/>
    <property type="match status" value="1"/>
</dbReference>
<comment type="similarity">
    <text evidence="1">Belongs to the phD/YefM antitoxin family.</text>
</comment>
<reference evidence="2 3" key="1">
    <citation type="submission" date="2024-09" db="EMBL/GenBank/DDBJ databases">
        <title>Taxonomic and Genotyping Characterization of Leptospira Strains isolated from Multiple Sources in Colombia highlights the importance of intermediate species.</title>
        <authorList>
            <person name="Torres Higuera L."/>
            <person name="Rojas Tapias D."/>
            <person name="Jimenez Velasquez S."/>
            <person name="Renjifo Ibanez C."/>
        </authorList>
    </citation>
    <scope>NUCLEOTIDE SEQUENCE [LARGE SCALE GENOMIC DNA]</scope>
    <source>
        <strain evidence="2 3">Lep080</strain>
    </source>
</reference>
<dbReference type="Proteomes" id="UP001580391">
    <property type="component" value="Unassembled WGS sequence"/>
</dbReference>
<dbReference type="EMBL" id="JBHILJ010000007">
    <property type="protein sequence ID" value="MFB5737605.1"/>
    <property type="molecule type" value="Genomic_DNA"/>
</dbReference>
<protein>
    <submittedName>
        <fullName evidence="2">Type II toxin-antitoxin system Phd/YefM family antitoxin</fullName>
    </submittedName>
</protein>
<dbReference type="InterPro" id="IPR051416">
    <property type="entry name" value="phD-YefM_TA_antitoxins"/>
</dbReference>
<gene>
    <name evidence="2" type="ORF">ACE5IX_13870</name>
</gene>